<keyword evidence="6 9" id="KW-0067">ATP-binding</keyword>
<evidence type="ECO:0000256" key="6">
    <source>
        <dbReference type="ARBA" id="ARBA00022840"/>
    </source>
</evidence>
<feature type="region of interest" description="Disordered" evidence="10">
    <location>
        <begin position="329"/>
        <end position="387"/>
    </location>
</feature>
<comment type="catalytic activity">
    <reaction evidence="7">
        <text>L-threonyl-[protein] + ATP = O-phospho-L-threonyl-[protein] + ADP + H(+)</text>
        <dbReference type="Rhea" id="RHEA:46608"/>
        <dbReference type="Rhea" id="RHEA-COMP:11060"/>
        <dbReference type="Rhea" id="RHEA-COMP:11605"/>
        <dbReference type="ChEBI" id="CHEBI:15378"/>
        <dbReference type="ChEBI" id="CHEBI:30013"/>
        <dbReference type="ChEBI" id="CHEBI:30616"/>
        <dbReference type="ChEBI" id="CHEBI:61977"/>
        <dbReference type="ChEBI" id="CHEBI:456216"/>
        <dbReference type="EC" id="2.7.11.1"/>
    </reaction>
</comment>
<dbReference type="Gramene" id="KQJ81593">
    <property type="protein sequence ID" value="KQJ81593"/>
    <property type="gene ID" value="BRADI_5g01574v3"/>
</dbReference>
<dbReference type="AlphaFoldDB" id="A0A0Q3I697"/>
<dbReference type="SMART" id="SM00220">
    <property type="entry name" value="S_TKc"/>
    <property type="match status" value="1"/>
</dbReference>
<reference evidence="12 13" key="1">
    <citation type="journal article" date="2010" name="Nature">
        <title>Genome sequencing and analysis of the model grass Brachypodium distachyon.</title>
        <authorList>
            <consortium name="International Brachypodium Initiative"/>
        </authorList>
    </citation>
    <scope>NUCLEOTIDE SEQUENCE [LARGE SCALE GENOMIC DNA]</scope>
    <source>
        <strain evidence="12">Bd21</strain>
        <strain evidence="13">cv. Bd21</strain>
    </source>
</reference>
<evidence type="ECO:0000259" key="11">
    <source>
        <dbReference type="PROSITE" id="PS50011"/>
    </source>
</evidence>
<dbReference type="Gene3D" id="1.10.510.10">
    <property type="entry name" value="Transferase(Phosphotransferase) domain 1"/>
    <property type="match status" value="2"/>
</dbReference>
<evidence type="ECO:0000256" key="1">
    <source>
        <dbReference type="ARBA" id="ARBA00012513"/>
    </source>
</evidence>
<evidence type="ECO:0000256" key="3">
    <source>
        <dbReference type="ARBA" id="ARBA00022679"/>
    </source>
</evidence>
<name>A0A0Q3I697_BRADI</name>
<dbReference type="EMBL" id="CM000884">
    <property type="protein sequence ID" value="PNT60557.1"/>
    <property type="molecule type" value="Genomic_DNA"/>
</dbReference>
<dbReference type="ExpressionAtlas" id="A0A0Q3I697">
    <property type="expression patterns" value="baseline and differential"/>
</dbReference>
<sequence length="751" mass="85403">MQDGYWGVDGFEFERKELNALEYVIYNRRAEPINLTLRLLKRITNNFDTAREIGRGAFAVVYLGVLPSGLRIAVKKLFQSYTIEEGRFQDEVSNTLKVVHKNIVRLIGYCSHTEAKAVHYDGRTVFAEVRERLICMEYVPNRALDMHITDIFHGLDWNQRFQILKGICQGLHYLHEEARIIHGDIKPANIMLEDDLVPKIGDFGSSRSFSGGDGGSASPSRNFQGTTGYMAPEAFDGAISTKSDIFSLGVTMMWLLIGLKWSKHRGVEKELQRLRKRLLQEGVYSSWGSKYQQVRTCLDIGFKCMDADPDKRPNVWEIIKRLHETESLNNSATSGHGTPIWQSGDEESDSSDTDAFDEDEAPSDDFCSSDEEHASTETDGGTNMQDHDKLELVTKMSATMVELSSLDFLEKTTDNFSHERIVASGEVHKAFVYKGNISGLTVLAVKRYIDVEIPVEKFEREAKLFKSLNHKNIVKLVGYYYGASRSGHKLVQYKEKVLSQNYGSEPEQLLCYEYMPNGSLRNYLIGQGSQVDWHMRYKIIKGTCDGLHYLHEGRENCPVVHLNLSPSNVFLDENYAPRITGFDFAKLIGEKNTKSFYVTKNRPLGYQPPDFEYSKGTNLKYLATVDIYSLGLMILEVATRQEKADLRTLVDSVKNKWREESQIASLYTPALEGDIVRQAKLCIDIGLHCVKSKPEERPTTGDIIRWLNQGSKRVHNAGVPKPPVGTNMTHVYDHIQGKERKPLFRKLLRRK</sequence>
<dbReference type="OrthoDB" id="1911848at2759"/>
<dbReference type="EMBL" id="CM000884">
    <property type="protein sequence ID" value="KQJ81593.1"/>
    <property type="molecule type" value="Genomic_DNA"/>
</dbReference>
<feature type="domain" description="Protein kinase" evidence="11">
    <location>
        <begin position="416"/>
        <end position="707"/>
    </location>
</feature>
<keyword evidence="2" id="KW-0723">Serine/threonine-protein kinase</keyword>
<evidence type="ECO:0000256" key="7">
    <source>
        <dbReference type="ARBA" id="ARBA00047899"/>
    </source>
</evidence>
<dbReference type="SUPFAM" id="SSF56112">
    <property type="entry name" value="Protein kinase-like (PK-like)"/>
    <property type="match status" value="2"/>
</dbReference>
<dbReference type="PROSITE" id="PS00108">
    <property type="entry name" value="PROTEIN_KINASE_ST"/>
    <property type="match status" value="1"/>
</dbReference>
<keyword evidence="3" id="KW-0808">Transferase</keyword>
<dbReference type="GO" id="GO:0004674">
    <property type="term" value="F:protein serine/threonine kinase activity"/>
    <property type="evidence" value="ECO:0007669"/>
    <property type="project" value="UniProtKB-KW"/>
</dbReference>
<evidence type="ECO:0000256" key="4">
    <source>
        <dbReference type="ARBA" id="ARBA00022741"/>
    </source>
</evidence>
<dbReference type="Proteomes" id="UP000008810">
    <property type="component" value="Chromosome 5"/>
</dbReference>
<keyword evidence="4 9" id="KW-0547">Nucleotide-binding</keyword>
<dbReference type="EnsemblPlants" id="PNT60557">
    <property type="protein sequence ID" value="PNT60557"/>
    <property type="gene ID" value="BRADI_5g01574v3"/>
</dbReference>
<dbReference type="Gramene" id="PNT60557">
    <property type="protein sequence ID" value="PNT60557"/>
    <property type="gene ID" value="BRADI_5g01574v3"/>
</dbReference>
<protein>
    <recommendedName>
        <fullName evidence="1">non-specific serine/threonine protein kinase</fullName>
        <ecNumber evidence="1">2.7.11.1</ecNumber>
    </recommendedName>
</protein>
<keyword evidence="14" id="KW-1185">Reference proteome</keyword>
<evidence type="ECO:0000313" key="13">
    <source>
        <dbReference type="EnsemblPlants" id="KQJ81592"/>
    </source>
</evidence>
<dbReference type="STRING" id="15368.A0A0Q3I697"/>
<dbReference type="InterPro" id="IPR000719">
    <property type="entry name" value="Prot_kinase_dom"/>
</dbReference>
<dbReference type="InterPro" id="IPR017441">
    <property type="entry name" value="Protein_kinase_ATP_BS"/>
</dbReference>
<dbReference type="InterPro" id="IPR008271">
    <property type="entry name" value="Ser/Thr_kinase_AS"/>
</dbReference>
<evidence type="ECO:0000256" key="8">
    <source>
        <dbReference type="ARBA" id="ARBA00048679"/>
    </source>
</evidence>
<dbReference type="Pfam" id="PF00069">
    <property type="entry name" value="Pkinase"/>
    <property type="match status" value="2"/>
</dbReference>
<dbReference type="EMBL" id="CM000884">
    <property type="protein sequence ID" value="KQJ81592.1"/>
    <property type="molecule type" value="Genomic_DNA"/>
</dbReference>
<feature type="domain" description="Protein kinase" evidence="11">
    <location>
        <begin position="47"/>
        <end position="326"/>
    </location>
</feature>
<dbReference type="Gramene" id="KQJ81592">
    <property type="protein sequence ID" value="KQJ81592"/>
    <property type="gene ID" value="BRADI_5g01574v3"/>
</dbReference>
<accession>A0A0Q3I697</accession>
<dbReference type="PANTHER" id="PTHR45707:SF51">
    <property type="entry name" value="PROTEIN KINASE DOMAIN-CONTAINING PROTEIN"/>
    <property type="match status" value="1"/>
</dbReference>
<dbReference type="PROSITE" id="PS00107">
    <property type="entry name" value="PROTEIN_KINASE_ATP"/>
    <property type="match status" value="1"/>
</dbReference>
<gene>
    <name evidence="13" type="primary">LOC100837640</name>
    <name evidence="12" type="ORF">BRADI_5g01574v3</name>
</gene>
<evidence type="ECO:0000256" key="10">
    <source>
        <dbReference type="SAM" id="MobiDB-lite"/>
    </source>
</evidence>
<dbReference type="GeneID" id="100837640"/>
<dbReference type="EnsemblPlants" id="KQJ81592">
    <property type="protein sequence ID" value="KQJ81592"/>
    <property type="gene ID" value="BRADI_5g01574v3"/>
</dbReference>
<dbReference type="PROSITE" id="PS50011">
    <property type="entry name" value="PROTEIN_KINASE_DOM"/>
    <property type="match status" value="2"/>
</dbReference>
<reference evidence="12" key="2">
    <citation type="submission" date="2017-06" db="EMBL/GenBank/DDBJ databases">
        <title>WGS assembly of Brachypodium distachyon.</title>
        <authorList>
            <consortium name="The International Brachypodium Initiative"/>
            <person name="Lucas S."/>
            <person name="Harmon-Smith M."/>
            <person name="Lail K."/>
            <person name="Tice H."/>
            <person name="Grimwood J."/>
            <person name="Bruce D."/>
            <person name="Barry K."/>
            <person name="Shu S."/>
            <person name="Lindquist E."/>
            <person name="Wang M."/>
            <person name="Pitluck S."/>
            <person name="Vogel J.P."/>
            <person name="Garvin D.F."/>
            <person name="Mockler T.C."/>
            <person name="Schmutz J."/>
            <person name="Rokhsar D."/>
            <person name="Bevan M.W."/>
        </authorList>
    </citation>
    <scope>NUCLEOTIDE SEQUENCE</scope>
    <source>
        <strain evidence="12">Bd21</strain>
    </source>
</reference>
<evidence type="ECO:0000256" key="5">
    <source>
        <dbReference type="ARBA" id="ARBA00022777"/>
    </source>
</evidence>
<proteinExistence type="predicted"/>
<dbReference type="RefSeq" id="XP_024311755.1">
    <property type="nucleotide sequence ID" value="XM_024455987.1"/>
</dbReference>
<dbReference type="EC" id="2.7.11.1" evidence="1"/>
<evidence type="ECO:0000313" key="12">
    <source>
        <dbReference type="EMBL" id="KQJ81592.1"/>
    </source>
</evidence>
<dbReference type="Gene3D" id="3.30.200.20">
    <property type="entry name" value="Phosphorylase Kinase, domain 1"/>
    <property type="match status" value="2"/>
</dbReference>
<dbReference type="InterPro" id="IPR011009">
    <property type="entry name" value="Kinase-like_dom_sf"/>
</dbReference>
<keyword evidence="5" id="KW-0418">Kinase</keyword>
<dbReference type="PANTHER" id="PTHR45707">
    <property type="entry name" value="C2 CALCIUM/LIPID-BINDING PLANT PHOSPHORIBOSYLTRANSFERASE FAMILY PROTEIN"/>
    <property type="match status" value="1"/>
</dbReference>
<dbReference type="FunFam" id="1.10.510.10:FF:001023">
    <property type="entry name" value="Os07g0541700 protein"/>
    <property type="match status" value="1"/>
</dbReference>
<feature type="compositionally biased region" description="Acidic residues" evidence="10">
    <location>
        <begin position="344"/>
        <end position="369"/>
    </location>
</feature>
<dbReference type="EnsemblPlants" id="KQJ81593">
    <property type="protein sequence ID" value="KQJ81593"/>
    <property type="gene ID" value="BRADI_5g01574v3"/>
</dbReference>
<evidence type="ECO:0000313" key="14">
    <source>
        <dbReference type="Proteomes" id="UP000008810"/>
    </source>
</evidence>
<evidence type="ECO:0000256" key="2">
    <source>
        <dbReference type="ARBA" id="ARBA00022527"/>
    </source>
</evidence>
<reference evidence="13" key="3">
    <citation type="submission" date="2018-08" db="UniProtKB">
        <authorList>
            <consortium name="EnsemblPlants"/>
        </authorList>
    </citation>
    <scope>IDENTIFICATION</scope>
    <source>
        <strain evidence="13">cv. Bd21</strain>
    </source>
</reference>
<dbReference type="GO" id="GO:0005524">
    <property type="term" value="F:ATP binding"/>
    <property type="evidence" value="ECO:0007669"/>
    <property type="project" value="UniProtKB-UniRule"/>
</dbReference>
<organism evidence="12">
    <name type="scientific">Brachypodium distachyon</name>
    <name type="common">Purple false brome</name>
    <name type="synonym">Trachynia distachya</name>
    <dbReference type="NCBI Taxonomy" id="15368"/>
    <lineage>
        <taxon>Eukaryota</taxon>
        <taxon>Viridiplantae</taxon>
        <taxon>Streptophyta</taxon>
        <taxon>Embryophyta</taxon>
        <taxon>Tracheophyta</taxon>
        <taxon>Spermatophyta</taxon>
        <taxon>Magnoliopsida</taxon>
        <taxon>Liliopsida</taxon>
        <taxon>Poales</taxon>
        <taxon>Poaceae</taxon>
        <taxon>BOP clade</taxon>
        <taxon>Pooideae</taxon>
        <taxon>Stipodae</taxon>
        <taxon>Brachypodieae</taxon>
        <taxon>Brachypodium</taxon>
    </lineage>
</organism>
<feature type="binding site" evidence="9">
    <location>
        <position position="76"/>
    </location>
    <ligand>
        <name>ATP</name>
        <dbReference type="ChEBI" id="CHEBI:30616"/>
    </ligand>
</feature>
<comment type="catalytic activity">
    <reaction evidence="8">
        <text>L-seryl-[protein] + ATP = O-phospho-L-seryl-[protein] + ADP + H(+)</text>
        <dbReference type="Rhea" id="RHEA:17989"/>
        <dbReference type="Rhea" id="RHEA-COMP:9863"/>
        <dbReference type="Rhea" id="RHEA-COMP:11604"/>
        <dbReference type="ChEBI" id="CHEBI:15378"/>
        <dbReference type="ChEBI" id="CHEBI:29999"/>
        <dbReference type="ChEBI" id="CHEBI:30616"/>
        <dbReference type="ChEBI" id="CHEBI:83421"/>
        <dbReference type="ChEBI" id="CHEBI:456216"/>
        <dbReference type="EC" id="2.7.11.1"/>
    </reaction>
</comment>
<evidence type="ECO:0000256" key="9">
    <source>
        <dbReference type="PROSITE-ProRule" id="PRU10141"/>
    </source>
</evidence>